<dbReference type="Gene3D" id="3.20.20.80">
    <property type="entry name" value="Glycosidases"/>
    <property type="match status" value="1"/>
</dbReference>
<dbReference type="InterPro" id="IPR048395">
    <property type="entry name" value="Glyco_hydro_31_C"/>
</dbReference>
<dbReference type="Proteomes" id="UP001172083">
    <property type="component" value="Unassembled WGS sequence"/>
</dbReference>
<dbReference type="InterPro" id="IPR017853">
    <property type="entry name" value="GH"/>
</dbReference>
<feature type="signal peptide" evidence="2">
    <location>
        <begin position="1"/>
        <end position="23"/>
    </location>
</feature>
<sequence length="1136" mass="129225">MRFSRKKILFFILGIGCVIQSYAQDTLGKIQSHEKQKNSVLFKCANGEIVKLSVIADDIIRIQAAADGTLSKSAMIKWGFVKNDFPPANFELSEDNDQYQITTASVTIRIAKQQFGLQVLDKAGNLVLRNNDRLGFQPGSKNVLNFDMPADEHFFGFGFMRKTLDARGHKLTFRRGYRWKEATLPFFMSTRGYAFYSNNVYNHEFDFTAKSTNQSSDFYSITSNGGQMDFYIIYGPDFTRLLDRYTDLTGKSMLVPRWAFGLQYRLRYYGDQQELLGIAREFRAKEIPCDIVALEPGWEEVAYSMKWKWSPERFPEPKKMIRELGEMGFKLDLWESGVAPTKNITDLKTRKNWYAKRKDIVDMGVRMFKQDDPYPRSILSSELLGPVLANNKLRDDNLSAEELNNVANSLYSETLFNEFRKQTKERAVVMFHAYNASVASHRWPFQWAGDFQAENGMLNASLSGHAMVSYDIRNPYAAGWHQGFFTPFSVVDAWAYYREPWLYSESIEQSHRLYACLRSRLVPYLYSSLWQSSKTGLPVERPMVLYYHDDPITHQMKSQFMVGDWFLLALSDVDDSPAGEKIDFWTGLQKGNYGRIYLPKGRWIDYWSGEIKNIEKAQWVKGEWPEYLGGLLYVKAGAIIPMGQVKNYIGETKDEVMVLDIYPHKTSAFQLYEDDGISYNYEKGEFALTPILCEQTDNKVTISISARKGEYNNMPEKRTFLVKMHSLLPPTSIIADGKELAFHENLSALIHDTEQKGWSYDVESKKVIIKLDKGWKYVENDDDKNPLATIPLTAKNELIEWNAANDIKEQDRQIVVQMPQRAVIAFSSNMEALPADGYSRAKVAMQLKNSKQPVESLKLKIDGPGTFLNGKSAMTLKPAQQESFTVIAGTNPGIVKISVTGDQVEAGSFAIPVYGKPVRLQTIKENTVFVADGANKLNFSVKLFDEGAREVLTAGSPVIVTLEGEAICENGLTADSIYFKNGQATFSIQSTRKPGKVKVATSFNGLKGSVIETASEKGEMQVRINPPEKVKLDSDGGWIPDRVDVFVNFKAAGKLGRNIENKVTLNVYNKQNELLDSYRQDAKKGEVIFKDISYYRRPAQCLFEIKSEGYETVTRKVFANTWDEDPNKPEKKRSNH</sequence>
<dbReference type="Pfam" id="PF13802">
    <property type="entry name" value="Gal_mutarotas_2"/>
    <property type="match status" value="1"/>
</dbReference>
<feature type="chain" id="PRO_5045565774" evidence="2">
    <location>
        <begin position="24"/>
        <end position="1136"/>
    </location>
</feature>
<feature type="domain" description="Glycoside hydrolase family 31 TIM barrel" evidence="3">
    <location>
        <begin position="253"/>
        <end position="332"/>
    </location>
</feature>
<dbReference type="GO" id="GO:0016787">
    <property type="term" value="F:hydrolase activity"/>
    <property type="evidence" value="ECO:0007669"/>
    <property type="project" value="UniProtKB-KW"/>
</dbReference>
<dbReference type="InterPro" id="IPR011013">
    <property type="entry name" value="Gal_mutarotase_sf_dom"/>
</dbReference>
<dbReference type="PANTHER" id="PTHR43863:SF2">
    <property type="entry name" value="MALTASE-GLUCOAMYLASE"/>
    <property type="match status" value="1"/>
</dbReference>
<dbReference type="Pfam" id="PF01055">
    <property type="entry name" value="Glyco_hydro_31_2nd"/>
    <property type="match status" value="2"/>
</dbReference>
<comment type="similarity">
    <text evidence="1">Belongs to the glycosyl hydrolase 31 family.</text>
</comment>
<feature type="domain" description="Glycoside hydrolase family 31 TIM barrel" evidence="3">
    <location>
        <begin position="344"/>
        <end position="527"/>
    </location>
</feature>
<feature type="domain" description="Glycoside hydrolase family 31 N-terminal" evidence="4">
    <location>
        <begin position="50"/>
        <end position="206"/>
    </location>
</feature>
<reference evidence="7" key="1">
    <citation type="submission" date="2023-06" db="EMBL/GenBank/DDBJ databases">
        <title>Genomic of Agaribacillus aureum.</title>
        <authorList>
            <person name="Wang G."/>
        </authorList>
    </citation>
    <scope>NUCLEOTIDE SEQUENCE</scope>
    <source>
        <strain evidence="7">BMA12</strain>
    </source>
</reference>
<dbReference type="InterPro" id="IPR051816">
    <property type="entry name" value="Glycosyl_Hydrolase_31"/>
</dbReference>
<dbReference type="InterPro" id="IPR025887">
    <property type="entry name" value="Glyco_hydro_31_N_dom"/>
</dbReference>
<accession>A0ABT8LB79</accession>
<evidence type="ECO:0000256" key="1">
    <source>
        <dbReference type="ARBA" id="ARBA00007806"/>
    </source>
</evidence>
<keyword evidence="8" id="KW-1185">Reference proteome</keyword>
<dbReference type="SUPFAM" id="SSF74650">
    <property type="entry name" value="Galactose mutarotase-like"/>
    <property type="match status" value="1"/>
</dbReference>
<dbReference type="InterPro" id="IPR013780">
    <property type="entry name" value="Glyco_hydro_b"/>
</dbReference>
<keyword evidence="2" id="KW-0732">Signal</keyword>
<evidence type="ECO:0000259" key="6">
    <source>
        <dbReference type="Pfam" id="PF21365"/>
    </source>
</evidence>
<dbReference type="SUPFAM" id="SSF51445">
    <property type="entry name" value="(Trans)glycosidases"/>
    <property type="match status" value="1"/>
</dbReference>
<evidence type="ECO:0000313" key="7">
    <source>
        <dbReference type="EMBL" id="MDN5214913.1"/>
    </source>
</evidence>
<name>A0ABT8LB79_9BACT</name>
<evidence type="ECO:0000259" key="4">
    <source>
        <dbReference type="Pfam" id="PF13802"/>
    </source>
</evidence>
<evidence type="ECO:0000256" key="2">
    <source>
        <dbReference type="SAM" id="SignalP"/>
    </source>
</evidence>
<evidence type="ECO:0000259" key="5">
    <source>
        <dbReference type="Pfam" id="PF17137"/>
    </source>
</evidence>
<dbReference type="PANTHER" id="PTHR43863">
    <property type="entry name" value="HYDROLASE, PUTATIVE (AFU_ORTHOLOGUE AFUA_1G03140)-RELATED"/>
    <property type="match status" value="1"/>
</dbReference>
<dbReference type="InterPro" id="IPR000322">
    <property type="entry name" value="Glyco_hydro_31_TIM"/>
</dbReference>
<dbReference type="Pfam" id="PF17137">
    <property type="entry name" value="DUF5110"/>
    <property type="match status" value="1"/>
</dbReference>
<feature type="domain" description="Glycosyl hydrolase family 31 C-terminal" evidence="6">
    <location>
        <begin position="536"/>
        <end position="640"/>
    </location>
</feature>
<evidence type="ECO:0000313" key="8">
    <source>
        <dbReference type="Proteomes" id="UP001172083"/>
    </source>
</evidence>
<dbReference type="Pfam" id="PF21365">
    <property type="entry name" value="Glyco_hydro_31_3rd"/>
    <property type="match status" value="1"/>
</dbReference>
<organism evidence="7 8">
    <name type="scientific">Agaribacillus aureus</name>
    <dbReference type="NCBI Taxonomy" id="3051825"/>
    <lineage>
        <taxon>Bacteria</taxon>
        <taxon>Pseudomonadati</taxon>
        <taxon>Bacteroidota</taxon>
        <taxon>Cytophagia</taxon>
        <taxon>Cytophagales</taxon>
        <taxon>Splendidivirgaceae</taxon>
        <taxon>Agaribacillus</taxon>
    </lineage>
</organism>
<dbReference type="InterPro" id="IPR033403">
    <property type="entry name" value="DUF5110"/>
</dbReference>
<protein>
    <submittedName>
        <fullName evidence="7">Glycoside hydrolase family 31 protein</fullName>
    </submittedName>
</protein>
<dbReference type="SUPFAM" id="SSF51011">
    <property type="entry name" value="Glycosyl hydrolase domain"/>
    <property type="match status" value="1"/>
</dbReference>
<feature type="domain" description="DUF5110" evidence="5">
    <location>
        <begin position="658"/>
        <end position="726"/>
    </location>
</feature>
<dbReference type="CDD" id="cd14752">
    <property type="entry name" value="GH31_N"/>
    <property type="match status" value="1"/>
</dbReference>
<evidence type="ECO:0000259" key="3">
    <source>
        <dbReference type="Pfam" id="PF01055"/>
    </source>
</evidence>
<keyword evidence="7" id="KW-0378">Hydrolase</keyword>
<dbReference type="Gene3D" id="2.60.40.1760">
    <property type="entry name" value="glycosyl hydrolase (family 31)"/>
    <property type="match status" value="1"/>
</dbReference>
<dbReference type="RefSeq" id="WP_346760251.1">
    <property type="nucleotide sequence ID" value="NZ_JAUJEB010000005.1"/>
</dbReference>
<comment type="caution">
    <text evidence="7">The sequence shown here is derived from an EMBL/GenBank/DDBJ whole genome shotgun (WGS) entry which is preliminary data.</text>
</comment>
<dbReference type="EMBL" id="JAUJEB010000005">
    <property type="protein sequence ID" value="MDN5214913.1"/>
    <property type="molecule type" value="Genomic_DNA"/>
</dbReference>
<proteinExistence type="inferred from homology"/>
<dbReference type="Gene3D" id="2.60.40.1180">
    <property type="entry name" value="Golgi alpha-mannosidase II"/>
    <property type="match status" value="2"/>
</dbReference>
<gene>
    <name evidence="7" type="ORF">QQ020_22725</name>
</gene>